<comment type="pathway">
    <text evidence="1">Siderophore biosynthesis.</text>
</comment>
<accession>A0A2N5GKH6</accession>
<dbReference type="Gene3D" id="1.10.510.40">
    <property type="match status" value="1"/>
</dbReference>
<evidence type="ECO:0000313" key="6">
    <source>
        <dbReference type="EMBL" id="PLR99411.1"/>
    </source>
</evidence>
<dbReference type="InterPro" id="IPR037455">
    <property type="entry name" value="LucA/IucC-like"/>
</dbReference>
<dbReference type="Pfam" id="PF06276">
    <property type="entry name" value="FhuF"/>
    <property type="match status" value="1"/>
</dbReference>
<dbReference type="PANTHER" id="PTHR34384:SF6">
    <property type="entry name" value="STAPHYLOFERRIN B SYNTHASE"/>
    <property type="match status" value="1"/>
</dbReference>
<dbReference type="InterPro" id="IPR022770">
    <property type="entry name" value="IucA/IucC-like_C"/>
</dbReference>
<evidence type="ECO:0000256" key="2">
    <source>
        <dbReference type="ARBA" id="ARBA00007832"/>
    </source>
</evidence>
<comment type="caution">
    <text evidence="5">The sequence shown here is derived from an EMBL/GenBank/DDBJ whole genome shotgun (WGS) entry which is preliminary data.</text>
</comment>
<feature type="domain" description="Aerobactin siderophore biosynthesis IucA/IucC-like C-terminal" evidence="4">
    <location>
        <begin position="437"/>
        <end position="573"/>
    </location>
</feature>
<evidence type="ECO:0000259" key="4">
    <source>
        <dbReference type="Pfam" id="PF06276"/>
    </source>
</evidence>
<gene>
    <name evidence="5" type="ORF">CU635_12695</name>
    <name evidence="6" type="ORF">CVD25_05990</name>
</gene>
<reference evidence="5 7" key="1">
    <citation type="submission" date="2017-11" db="EMBL/GenBank/DDBJ databases">
        <title>Comparitive Functional Genomics of Dry Heat Resistant strains isolated from the Viking Spacecraft.</title>
        <authorList>
            <person name="Seuylemezian A."/>
            <person name="Cooper K."/>
            <person name="Vaishampayan P."/>
        </authorList>
    </citation>
    <scope>NUCLEOTIDE SEQUENCE [LARGE SCALE GENOMIC DNA]</scope>
    <source>
        <strain evidence="5 7">M4.6</strain>
    </source>
</reference>
<sequence>MEKTITQLQSVTAEQIITQDLMNAFIAEQFFYIDKHTTKMLSDVPNVIQELYPEFKQTLVYIDKLCFLMEKSYRQGYQWVSGSSIYKKENHDWVAISSPIELSKLVLEHSLSKEAYAHSGVGDFLEGLKVSIEQLNLSLKRMDDYETIKPTSAYDWFVKGEMIASLRDRPFHPLSKAKIGFTPIDYQKYMAEFGRQTTLCWVAICNDSVVKGCPENGLESLDILKDEEKAIIENELILKGISKDKYTIIPVHPWQLKNIIIPNFKQELEDKIIIILDSKVGDFLATSSVRSLTSPHESTKMLKLPISVKSLGAARYLPVVKLLNGIAGEQMFRQAVACDETLANRVFLCEEKNWWGYMPQSIGLFDDHPRHLAAQVRTYPQEIMNNGYKIISMSSLGVELQGHHFLSELLEETLSNEDVISFYTDLATVFHDITMRLFKVGIVPEIHGQNCCVVLKNKKIVGLLFRDHDSVRLHQTYLEKHKIKDPGYQIRPGYSNTLYNESIEKLIFYIQSLGIQVNLAVIMESLSKIYHIPENIFWEITEMKLREALLSIDIPEADREVLHYELFERKEWPVKLIIRPLLESDGVPGAMPSGKGIGYNPFYLN</sequence>
<dbReference type="GO" id="GO:0019290">
    <property type="term" value="P:siderophore biosynthetic process"/>
    <property type="evidence" value="ECO:0007669"/>
    <property type="project" value="InterPro"/>
</dbReference>
<dbReference type="Proteomes" id="UP000234951">
    <property type="component" value="Unassembled WGS sequence"/>
</dbReference>
<keyword evidence="8" id="KW-1185">Reference proteome</keyword>
<dbReference type="EMBL" id="PGVA01000028">
    <property type="protein sequence ID" value="PLR82025.1"/>
    <property type="molecule type" value="Genomic_DNA"/>
</dbReference>
<reference evidence="6 8" key="2">
    <citation type="submission" date="2017-12" db="EMBL/GenBank/DDBJ databases">
        <title>Comparative Functional Genomics of Dry Heat Resistant strains isolated from the Viking Spacecraft.</title>
        <authorList>
            <person name="Seuylemezian A."/>
            <person name="Cooper K."/>
            <person name="Vaishampayan P."/>
        </authorList>
    </citation>
    <scope>NUCLEOTIDE SEQUENCE [LARGE SCALE GENOMIC DNA]</scope>
    <source>
        <strain evidence="6 8">ATCC 29669</strain>
    </source>
</reference>
<dbReference type="InterPro" id="IPR007310">
    <property type="entry name" value="Aerobactin_biosyn_IucA/IucC_N"/>
</dbReference>
<dbReference type="EMBL" id="PGVD01000015">
    <property type="protein sequence ID" value="PLR99411.1"/>
    <property type="molecule type" value="Genomic_DNA"/>
</dbReference>
<dbReference type="AlphaFoldDB" id="A0A2N5GKH6"/>
<name>A0A2N5GKH6_9BACI</name>
<dbReference type="RefSeq" id="WP_101577741.1">
    <property type="nucleotide sequence ID" value="NZ_PGVA01000028.1"/>
</dbReference>
<protein>
    <submittedName>
        <fullName evidence="5">IucA/IucC family siderophore biosynthesis protein</fullName>
    </submittedName>
</protein>
<evidence type="ECO:0000313" key="5">
    <source>
        <dbReference type="EMBL" id="PLR82025.1"/>
    </source>
</evidence>
<evidence type="ECO:0000313" key="7">
    <source>
        <dbReference type="Proteomes" id="UP000234951"/>
    </source>
</evidence>
<dbReference type="OrthoDB" id="495728at2"/>
<organism evidence="5 7">
    <name type="scientific">Bacillus canaveralius</name>
    <dbReference type="NCBI Taxonomy" id="1403243"/>
    <lineage>
        <taxon>Bacteria</taxon>
        <taxon>Bacillati</taxon>
        <taxon>Bacillota</taxon>
        <taxon>Bacilli</taxon>
        <taxon>Bacillales</taxon>
        <taxon>Bacillaceae</taxon>
        <taxon>Bacillus</taxon>
    </lineage>
</organism>
<dbReference type="PANTHER" id="PTHR34384">
    <property type="entry name" value="L-2,3-DIAMINOPROPANOATE--CITRATE LIGASE"/>
    <property type="match status" value="1"/>
</dbReference>
<evidence type="ECO:0000313" key="8">
    <source>
        <dbReference type="Proteomes" id="UP000235114"/>
    </source>
</evidence>
<dbReference type="Proteomes" id="UP000235114">
    <property type="component" value="Unassembled WGS sequence"/>
</dbReference>
<dbReference type="Pfam" id="PF04183">
    <property type="entry name" value="IucA_IucC"/>
    <property type="match status" value="1"/>
</dbReference>
<feature type="domain" description="Aerobactin siderophore biosynthesis IucA/IucC N-terminal" evidence="3">
    <location>
        <begin position="166"/>
        <end position="396"/>
    </location>
</feature>
<dbReference type="GO" id="GO:0016881">
    <property type="term" value="F:acid-amino acid ligase activity"/>
    <property type="evidence" value="ECO:0007669"/>
    <property type="project" value="UniProtKB-ARBA"/>
</dbReference>
<comment type="similarity">
    <text evidence="2">Belongs to the IucA/IucC family.</text>
</comment>
<proteinExistence type="inferred from homology"/>
<evidence type="ECO:0000259" key="3">
    <source>
        <dbReference type="Pfam" id="PF04183"/>
    </source>
</evidence>
<evidence type="ECO:0000256" key="1">
    <source>
        <dbReference type="ARBA" id="ARBA00004924"/>
    </source>
</evidence>